<protein>
    <recommendedName>
        <fullName evidence="1">Zinc knuckle CX2CX4HX4C domain-containing protein</fullName>
    </recommendedName>
</protein>
<keyword evidence="3" id="KW-1185">Reference proteome</keyword>
<dbReference type="Pfam" id="PF14392">
    <property type="entry name" value="zf-CCHC_4"/>
    <property type="match status" value="1"/>
</dbReference>
<gene>
    <name evidence="2" type="ORF">Godav_027406</name>
</gene>
<comment type="caution">
    <text evidence="2">The sequence shown here is derived from an EMBL/GenBank/DDBJ whole genome shotgun (WGS) entry which is preliminary data.</text>
</comment>
<sequence length="165" mass="18997">MQIKVWLDVCLPLKRKKKILLGVSRTVYARFQYERLSLFCFICGKLGHGERFGPLRVRIDSKKIQFGWDISLRELMKEAHWQDNAINLYPNHNLQLVGSTICQPVGDRVGVSYLDTDMKEGLPPVKLKAMVVYQKMVIFDQLGNENRNLKCSWFGEATGSMSSQE</sequence>
<organism evidence="2 3">
    <name type="scientific">Gossypium davidsonii</name>
    <name type="common">Davidson's cotton</name>
    <name type="synonym">Gossypium klotzschianum subsp. davidsonii</name>
    <dbReference type="NCBI Taxonomy" id="34287"/>
    <lineage>
        <taxon>Eukaryota</taxon>
        <taxon>Viridiplantae</taxon>
        <taxon>Streptophyta</taxon>
        <taxon>Embryophyta</taxon>
        <taxon>Tracheophyta</taxon>
        <taxon>Spermatophyta</taxon>
        <taxon>Magnoliopsida</taxon>
        <taxon>eudicotyledons</taxon>
        <taxon>Gunneridae</taxon>
        <taxon>Pentapetalae</taxon>
        <taxon>rosids</taxon>
        <taxon>malvids</taxon>
        <taxon>Malvales</taxon>
        <taxon>Malvaceae</taxon>
        <taxon>Malvoideae</taxon>
        <taxon>Gossypium</taxon>
    </lineage>
</organism>
<accession>A0A7J8RW33</accession>
<feature type="domain" description="Zinc knuckle CX2CX4HX4C" evidence="1">
    <location>
        <begin position="7"/>
        <end position="52"/>
    </location>
</feature>
<dbReference type="InterPro" id="IPR025836">
    <property type="entry name" value="Zn_knuckle_CX2CX4HX4C"/>
</dbReference>
<proteinExistence type="predicted"/>
<dbReference type="AlphaFoldDB" id="A0A7J8RW33"/>
<name>A0A7J8RW33_GOSDV</name>
<dbReference type="Proteomes" id="UP000593561">
    <property type="component" value="Unassembled WGS sequence"/>
</dbReference>
<evidence type="ECO:0000259" key="1">
    <source>
        <dbReference type="Pfam" id="PF14392"/>
    </source>
</evidence>
<reference evidence="2 3" key="1">
    <citation type="journal article" date="2019" name="Genome Biol. Evol.">
        <title>Insights into the evolution of the New World diploid cottons (Gossypium, subgenus Houzingenia) based on genome sequencing.</title>
        <authorList>
            <person name="Grover C.E."/>
            <person name="Arick M.A. 2nd"/>
            <person name="Thrash A."/>
            <person name="Conover J.L."/>
            <person name="Sanders W.S."/>
            <person name="Peterson D.G."/>
            <person name="Frelichowski J.E."/>
            <person name="Scheffler J.A."/>
            <person name="Scheffler B.E."/>
            <person name="Wendel J.F."/>
        </authorList>
    </citation>
    <scope>NUCLEOTIDE SEQUENCE [LARGE SCALE GENOMIC DNA]</scope>
    <source>
        <strain evidence="2">27</strain>
        <tissue evidence="2">Leaf</tissue>
    </source>
</reference>
<evidence type="ECO:0000313" key="2">
    <source>
        <dbReference type="EMBL" id="MBA0618009.1"/>
    </source>
</evidence>
<evidence type="ECO:0000313" key="3">
    <source>
        <dbReference type="Proteomes" id="UP000593561"/>
    </source>
</evidence>
<dbReference type="EMBL" id="JABFAC010000007">
    <property type="protein sequence ID" value="MBA0618009.1"/>
    <property type="molecule type" value="Genomic_DNA"/>
</dbReference>